<evidence type="ECO:0000313" key="1">
    <source>
        <dbReference type="EMBL" id="TFK27861.1"/>
    </source>
</evidence>
<dbReference type="Proteomes" id="UP000307440">
    <property type="component" value="Unassembled WGS sequence"/>
</dbReference>
<name>A0A5C3LH61_COPMA</name>
<dbReference type="Gene3D" id="3.80.10.10">
    <property type="entry name" value="Ribonuclease Inhibitor"/>
    <property type="match status" value="1"/>
</dbReference>
<keyword evidence="2" id="KW-1185">Reference proteome</keyword>
<accession>A0A5C3LH61</accession>
<sequence>MSSARAKTLPYDVWVHIFALIPPETLQGLYAVNRDFFDAALSERYRVVGLVHPDNPFTKRCLERLLDDKLRSSKARTLRLQLASLGSIIREPEHFDWKAKLQGGVENVYLRPPGSKRRLFRKGDNGKKSSQSLDYLHSLVRMVVGLTNVQEFIVEYHPDEDSLRKFNVAIPFVLAGWEAFGAHLRTLNLAVPIETLEDILLTDLSIPHLETLEVQIFLVYRTTDPLPILDSVLAPFINAHRQTLRCISIQTHQHLHLTPMLKALQHFPLLRSFTIVQGFVSTLQTDTSGLHQFLSQHSTQLTTFRVFFHALATKLTIDPLMAHWFAQPFLHVPLPSLSRLDLGLIDFPTTFPERLRDSYLQQYWTYISHLGLRMQLAVADIDTVLSNIPADNVIRSLHVNVVLLTPELLDVLSARLPNLHELEIGADNFGVIDDETSSDRHKAFSDALSTRSYPNWKLRHLVITGVWSYVLPTPLVCFRAILYSMPGLETFNRSSRQETLREVE</sequence>
<dbReference type="AlphaFoldDB" id="A0A5C3LH61"/>
<gene>
    <name evidence="1" type="ORF">FA15DRAFT_753881</name>
</gene>
<dbReference type="OrthoDB" id="3039255at2759"/>
<evidence type="ECO:0000313" key="2">
    <source>
        <dbReference type="Proteomes" id="UP000307440"/>
    </source>
</evidence>
<dbReference type="EMBL" id="ML210160">
    <property type="protein sequence ID" value="TFK27861.1"/>
    <property type="molecule type" value="Genomic_DNA"/>
</dbReference>
<reference evidence="1 2" key="1">
    <citation type="journal article" date="2019" name="Nat. Ecol. Evol.">
        <title>Megaphylogeny resolves global patterns of mushroom evolution.</title>
        <authorList>
            <person name="Varga T."/>
            <person name="Krizsan K."/>
            <person name="Foldi C."/>
            <person name="Dima B."/>
            <person name="Sanchez-Garcia M."/>
            <person name="Sanchez-Ramirez S."/>
            <person name="Szollosi G.J."/>
            <person name="Szarkandi J.G."/>
            <person name="Papp V."/>
            <person name="Albert L."/>
            <person name="Andreopoulos W."/>
            <person name="Angelini C."/>
            <person name="Antonin V."/>
            <person name="Barry K.W."/>
            <person name="Bougher N.L."/>
            <person name="Buchanan P."/>
            <person name="Buyck B."/>
            <person name="Bense V."/>
            <person name="Catcheside P."/>
            <person name="Chovatia M."/>
            <person name="Cooper J."/>
            <person name="Damon W."/>
            <person name="Desjardin D."/>
            <person name="Finy P."/>
            <person name="Geml J."/>
            <person name="Haridas S."/>
            <person name="Hughes K."/>
            <person name="Justo A."/>
            <person name="Karasinski D."/>
            <person name="Kautmanova I."/>
            <person name="Kiss B."/>
            <person name="Kocsube S."/>
            <person name="Kotiranta H."/>
            <person name="LaButti K.M."/>
            <person name="Lechner B.E."/>
            <person name="Liimatainen K."/>
            <person name="Lipzen A."/>
            <person name="Lukacs Z."/>
            <person name="Mihaltcheva S."/>
            <person name="Morgado L.N."/>
            <person name="Niskanen T."/>
            <person name="Noordeloos M.E."/>
            <person name="Ohm R.A."/>
            <person name="Ortiz-Santana B."/>
            <person name="Ovrebo C."/>
            <person name="Racz N."/>
            <person name="Riley R."/>
            <person name="Savchenko A."/>
            <person name="Shiryaev A."/>
            <person name="Soop K."/>
            <person name="Spirin V."/>
            <person name="Szebenyi C."/>
            <person name="Tomsovsky M."/>
            <person name="Tulloss R.E."/>
            <person name="Uehling J."/>
            <person name="Grigoriev I.V."/>
            <person name="Vagvolgyi C."/>
            <person name="Papp T."/>
            <person name="Martin F.M."/>
            <person name="Miettinen O."/>
            <person name="Hibbett D.S."/>
            <person name="Nagy L.G."/>
        </authorList>
    </citation>
    <scope>NUCLEOTIDE SEQUENCE [LARGE SCALE GENOMIC DNA]</scope>
    <source>
        <strain evidence="1 2">CBS 121175</strain>
    </source>
</reference>
<evidence type="ECO:0008006" key="3">
    <source>
        <dbReference type="Google" id="ProtNLM"/>
    </source>
</evidence>
<proteinExistence type="predicted"/>
<organism evidence="1 2">
    <name type="scientific">Coprinopsis marcescibilis</name>
    <name type="common">Agaric fungus</name>
    <name type="synonym">Psathyrella marcescibilis</name>
    <dbReference type="NCBI Taxonomy" id="230819"/>
    <lineage>
        <taxon>Eukaryota</taxon>
        <taxon>Fungi</taxon>
        <taxon>Dikarya</taxon>
        <taxon>Basidiomycota</taxon>
        <taxon>Agaricomycotina</taxon>
        <taxon>Agaricomycetes</taxon>
        <taxon>Agaricomycetidae</taxon>
        <taxon>Agaricales</taxon>
        <taxon>Agaricineae</taxon>
        <taxon>Psathyrellaceae</taxon>
        <taxon>Coprinopsis</taxon>
    </lineage>
</organism>
<protein>
    <recommendedName>
        <fullName evidence="3">F-box domain-containing protein</fullName>
    </recommendedName>
</protein>
<dbReference type="InterPro" id="IPR032675">
    <property type="entry name" value="LRR_dom_sf"/>
</dbReference>